<accession>A0ACC1LU00</accession>
<protein>
    <submittedName>
        <fullName evidence="1">Uncharacterized protein</fullName>
    </submittedName>
</protein>
<dbReference type="EMBL" id="JANBVB010002969">
    <property type="protein sequence ID" value="KAJ2881236.1"/>
    <property type="molecule type" value="Genomic_DNA"/>
</dbReference>
<name>A0ACC1LU00_9FUNG</name>
<comment type="caution">
    <text evidence="1">The sequence shown here is derived from an EMBL/GenBank/DDBJ whole genome shotgun (WGS) entry which is preliminary data.</text>
</comment>
<keyword evidence="2" id="KW-1185">Reference proteome</keyword>
<gene>
    <name evidence="1" type="ORF">IWW38_005822</name>
</gene>
<evidence type="ECO:0000313" key="1">
    <source>
        <dbReference type="EMBL" id="KAJ2881236.1"/>
    </source>
</evidence>
<organism evidence="1 2">
    <name type="scientific">Coemansia aciculifera</name>
    <dbReference type="NCBI Taxonomy" id="417176"/>
    <lineage>
        <taxon>Eukaryota</taxon>
        <taxon>Fungi</taxon>
        <taxon>Fungi incertae sedis</taxon>
        <taxon>Zoopagomycota</taxon>
        <taxon>Kickxellomycotina</taxon>
        <taxon>Kickxellomycetes</taxon>
        <taxon>Kickxellales</taxon>
        <taxon>Kickxellaceae</taxon>
        <taxon>Coemansia</taxon>
    </lineage>
</organism>
<reference evidence="1" key="1">
    <citation type="submission" date="2022-07" db="EMBL/GenBank/DDBJ databases">
        <title>Phylogenomic reconstructions and comparative analyses of Kickxellomycotina fungi.</title>
        <authorList>
            <person name="Reynolds N.K."/>
            <person name="Stajich J.E."/>
            <person name="Barry K."/>
            <person name="Grigoriev I.V."/>
            <person name="Crous P."/>
            <person name="Smith M.E."/>
        </authorList>
    </citation>
    <scope>NUCLEOTIDE SEQUENCE</scope>
    <source>
        <strain evidence="1">CBS 190363</strain>
    </source>
</reference>
<proteinExistence type="predicted"/>
<evidence type="ECO:0000313" key="2">
    <source>
        <dbReference type="Proteomes" id="UP001139981"/>
    </source>
</evidence>
<dbReference type="Proteomes" id="UP001139981">
    <property type="component" value="Unassembled WGS sequence"/>
</dbReference>
<sequence>MASDVDEDDSWLALDPDELDDMMRKADSILKDSAQDDPDQRMSEDSDQGTEDGAAVTDLQQVLEKFESFLAGDSGLEGAEILKYVSV</sequence>